<name>A0ABT5KQX1_9BURK</name>
<feature type="domain" description="HPt" evidence="3">
    <location>
        <begin position="37"/>
        <end position="131"/>
    </location>
</feature>
<evidence type="ECO:0000259" key="3">
    <source>
        <dbReference type="PROSITE" id="PS50894"/>
    </source>
</evidence>
<dbReference type="InterPro" id="IPR036641">
    <property type="entry name" value="HPT_dom_sf"/>
</dbReference>
<dbReference type="Pfam" id="PF01627">
    <property type="entry name" value="Hpt"/>
    <property type="match status" value="1"/>
</dbReference>
<evidence type="ECO:0000313" key="4">
    <source>
        <dbReference type="EMBL" id="MDC8784281.1"/>
    </source>
</evidence>
<dbReference type="InterPro" id="IPR008207">
    <property type="entry name" value="Sig_transdc_His_kin_Hpt_dom"/>
</dbReference>
<dbReference type="RefSeq" id="WP_273595404.1">
    <property type="nucleotide sequence ID" value="NZ_JAQQXS010000003.1"/>
</dbReference>
<reference evidence="4 5" key="1">
    <citation type="submission" date="2022-10" db="EMBL/GenBank/DDBJ databases">
        <title>paucibacter sp. hw8 Genome sequencing.</title>
        <authorList>
            <person name="Park S."/>
        </authorList>
    </citation>
    <scope>NUCLEOTIDE SEQUENCE [LARGE SCALE GENOMIC DNA]</scope>
    <source>
        <strain evidence="5">hw8</strain>
    </source>
</reference>
<feature type="modified residue" description="Phosphohistidine" evidence="2">
    <location>
        <position position="77"/>
    </location>
</feature>
<dbReference type="PROSITE" id="PS50894">
    <property type="entry name" value="HPT"/>
    <property type="match status" value="1"/>
</dbReference>
<evidence type="ECO:0000256" key="2">
    <source>
        <dbReference type="PROSITE-ProRule" id="PRU00110"/>
    </source>
</evidence>
<keyword evidence="2" id="KW-0597">Phosphoprotein</keyword>
<keyword evidence="1" id="KW-0902">Two-component regulatory system</keyword>
<accession>A0ABT5KQX1</accession>
<comment type="caution">
    <text evidence="4">The sequence shown here is derived from an EMBL/GenBank/DDBJ whole genome shotgun (WGS) entry which is preliminary data.</text>
</comment>
<dbReference type="PANTHER" id="PTHR28242:SF52">
    <property type="entry name" value="PHOSPHORELAY INTERMEDIATE PROTEIN YPD1"/>
    <property type="match status" value="1"/>
</dbReference>
<dbReference type="InterPro" id="IPR045871">
    <property type="entry name" value="AHP1-5/YPD1"/>
</dbReference>
<dbReference type="EMBL" id="JAQQXS010000003">
    <property type="protein sequence ID" value="MDC8784281.1"/>
    <property type="molecule type" value="Genomic_DNA"/>
</dbReference>
<sequence length="136" mass="14464">MSLGPELSPSGVACADAGACLDPVAMERLHELDPDGSNKLVERVIDAYLKSLDRMVPDLIRARDASPDLNVIRHVSHTLKSSSASLGALQLSEICAGVELMVRDGQTAGIDKQLDLMLESLAQVKQALMALLSGQQ</sequence>
<evidence type="ECO:0000313" key="5">
    <source>
        <dbReference type="Proteomes" id="UP001219862"/>
    </source>
</evidence>
<dbReference type="PANTHER" id="PTHR28242">
    <property type="entry name" value="PHOSPHORELAY INTERMEDIATE PROTEIN YPD1"/>
    <property type="match status" value="1"/>
</dbReference>
<proteinExistence type="predicted"/>
<dbReference type="Proteomes" id="UP001219862">
    <property type="component" value="Unassembled WGS sequence"/>
</dbReference>
<organism evidence="4 5">
    <name type="scientific">Roseateles koreensis</name>
    <dbReference type="NCBI Taxonomy" id="2987526"/>
    <lineage>
        <taxon>Bacteria</taxon>
        <taxon>Pseudomonadati</taxon>
        <taxon>Pseudomonadota</taxon>
        <taxon>Betaproteobacteria</taxon>
        <taxon>Burkholderiales</taxon>
        <taxon>Sphaerotilaceae</taxon>
        <taxon>Roseateles</taxon>
    </lineage>
</organism>
<keyword evidence="5" id="KW-1185">Reference proteome</keyword>
<protein>
    <submittedName>
        <fullName evidence="4">Hpt domain-containing protein</fullName>
    </submittedName>
</protein>
<gene>
    <name evidence="4" type="ORF">PRZ01_03625</name>
</gene>
<dbReference type="SUPFAM" id="SSF47226">
    <property type="entry name" value="Histidine-containing phosphotransfer domain, HPT domain"/>
    <property type="match status" value="1"/>
</dbReference>
<evidence type="ECO:0000256" key="1">
    <source>
        <dbReference type="ARBA" id="ARBA00023012"/>
    </source>
</evidence>
<dbReference type="Gene3D" id="1.20.120.160">
    <property type="entry name" value="HPT domain"/>
    <property type="match status" value="1"/>
</dbReference>